<organism evidence="1">
    <name type="scientific">Candidatus Actinomarina minuta</name>
    <dbReference type="NCBI Taxonomy" id="1389454"/>
    <lineage>
        <taxon>Bacteria</taxon>
        <taxon>Bacillati</taxon>
        <taxon>Actinomycetota</taxon>
        <taxon>Actinomycetes</taxon>
        <taxon>Candidatus Actinomarinidae</taxon>
        <taxon>Candidatus Actinomarinales</taxon>
        <taxon>Candidatus Actinomarineae</taxon>
        <taxon>Candidatus Actinomarinaceae</taxon>
        <taxon>Candidatus Actinomarina</taxon>
    </lineage>
</organism>
<sequence length="650" mass="74378">MEFKKKTLETQIIEIFQKISPAITRLIQSTMDNDKIVLNLGKTKSKNKNEININPSILVNSVSDSDLEFKEVVIGTVIHEAIHSMEDYKFDIDKDLSKFQDDTDGLNNIDEVLEVLSGPFGKYIFEILVHSFEEYKFVKDFKGLRSILQDIYEESSINIKNLKPFNKFLILMFHSIAGYIEIDLQSYPKNIKESVRETLAILNNFSYDRDLVEDTIEITIQIADICRRYNLLPDVDSQTLGERRESIEKFEDSVIDDLNKVLIPSSTNITTGNTLEKFLGKKGKESDDEKLNFMDDHVSKIGTSTTVYLPNGKVSKLVSTNLPRTFNSLYKNGLATYNSLLEEWDLPVFKVTNKIKPYFIHNKKRLRISGYDQGDLSPHVPLMLGSGRYERMFEQKQRLSNKSYAVSLLIDGSGSMLEKDKGEFYPWSLSAALIGASYLAQICHELDIDFEVAIFNRSFAADELENEELYIKRKMAVSSMLNTNYGSNAEYYFNTTNHYFIKRFDDSWKANYEKFIGLIEFSRNLRESLDKLDIKDDHPPASMFERGTNVDERNIMFSTKRLLEKGSKTKLLAVLSDGMTRGSLNDLKSSINYATKVGIDVIGIGIGERGTWKEYINKTQINEPEELIHSIVNITKDILIKNIEESTGVA</sequence>
<dbReference type="InterPro" id="IPR036465">
    <property type="entry name" value="vWFA_dom_sf"/>
</dbReference>
<accession>S5DJL7</accession>
<name>S5DJL7_9ACTN</name>
<dbReference type="AlphaFoldDB" id="S5DJL7"/>
<evidence type="ECO:0000313" key="1">
    <source>
        <dbReference type="EMBL" id="AGQ19016.1"/>
    </source>
</evidence>
<protein>
    <submittedName>
        <fullName evidence="1">MedDCM-OCT-S30-C42-cds31</fullName>
    </submittedName>
</protein>
<dbReference type="SUPFAM" id="SSF53300">
    <property type="entry name" value="vWA-like"/>
    <property type="match status" value="1"/>
</dbReference>
<reference evidence="1" key="1">
    <citation type="journal article" date="2013" name="Sci. Rep.">
        <title>Metagenomics uncovers a new group of low GC and ultra-small marine Actinobacteria.</title>
        <authorList>
            <person name="Ghai R."/>
            <person name="Mizuno C.M."/>
            <person name="Picazo A."/>
            <person name="Camacho A."/>
            <person name="Rodriguez-Valera F."/>
        </authorList>
    </citation>
    <scope>NUCLEOTIDE SEQUENCE</scope>
</reference>
<dbReference type="Gene3D" id="3.40.50.410">
    <property type="entry name" value="von Willebrand factor, type A domain"/>
    <property type="match status" value="1"/>
</dbReference>
<dbReference type="EMBL" id="KC811119">
    <property type="protein sequence ID" value="AGQ19016.1"/>
    <property type="molecule type" value="Genomic_DNA"/>
</dbReference>
<proteinExistence type="predicted"/>